<proteinExistence type="predicted"/>
<evidence type="ECO:0000313" key="1">
    <source>
        <dbReference type="EMBL" id="SVB15080.1"/>
    </source>
</evidence>
<dbReference type="EMBL" id="UINC01030531">
    <property type="protein sequence ID" value="SVB15080.1"/>
    <property type="molecule type" value="Genomic_DNA"/>
</dbReference>
<reference evidence="1" key="1">
    <citation type="submission" date="2018-05" db="EMBL/GenBank/DDBJ databases">
        <authorList>
            <person name="Lanie J.A."/>
            <person name="Ng W.-L."/>
            <person name="Kazmierczak K.M."/>
            <person name="Andrzejewski T.M."/>
            <person name="Davidsen T.M."/>
            <person name="Wayne K.J."/>
            <person name="Tettelin H."/>
            <person name="Glass J.I."/>
            <person name="Rusch D."/>
            <person name="Podicherti R."/>
            <person name="Tsui H.-C.T."/>
            <person name="Winkler M.E."/>
        </authorList>
    </citation>
    <scope>NUCLEOTIDE SEQUENCE</scope>
</reference>
<gene>
    <name evidence="1" type="ORF">METZ01_LOCUS167934</name>
</gene>
<name>A0A382BMM9_9ZZZZ</name>
<accession>A0A382BMM9</accession>
<sequence>MRLAIFDIDNTLIAGDSDLLWGEFLCERNYVDSNVYKA</sequence>
<dbReference type="AlphaFoldDB" id="A0A382BMM9"/>
<dbReference type="SUPFAM" id="SSF56784">
    <property type="entry name" value="HAD-like"/>
    <property type="match status" value="1"/>
</dbReference>
<protein>
    <recommendedName>
        <fullName evidence="2">HAD-IB family hydrolase</fullName>
    </recommendedName>
</protein>
<feature type="non-terminal residue" evidence="1">
    <location>
        <position position="38"/>
    </location>
</feature>
<organism evidence="1">
    <name type="scientific">marine metagenome</name>
    <dbReference type="NCBI Taxonomy" id="408172"/>
    <lineage>
        <taxon>unclassified sequences</taxon>
        <taxon>metagenomes</taxon>
        <taxon>ecological metagenomes</taxon>
    </lineage>
</organism>
<dbReference type="InterPro" id="IPR036412">
    <property type="entry name" value="HAD-like_sf"/>
</dbReference>
<evidence type="ECO:0008006" key="2">
    <source>
        <dbReference type="Google" id="ProtNLM"/>
    </source>
</evidence>